<dbReference type="InterPro" id="IPR021848">
    <property type="entry name" value="HODM_asu-like"/>
</dbReference>
<evidence type="ECO:0000313" key="1">
    <source>
        <dbReference type="EMBL" id="ATG43703.1"/>
    </source>
</evidence>
<name>A0AAN1GRG9_9RHOB</name>
<dbReference type="Proteomes" id="UP000218606">
    <property type="component" value="Chromosome"/>
</dbReference>
<evidence type="ECO:0008006" key="3">
    <source>
        <dbReference type="Google" id="ProtNLM"/>
    </source>
</evidence>
<accession>A0AAN1GRG9</accession>
<reference evidence="1 2" key="1">
    <citation type="journal article" date="2017" name="Front. Microbiol.">
        <title>Phaeobacter piscinae sp. nov., a species of the Roseobacter group and potential aquaculture probiont.</title>
        <authorList>
            <person name="Sonnenschein E.C."/>
            <person name="Phippen C.B.W."/>
            <person name="Nielsen K.F."/>
            <person name="Mateiu R.V."/>
            <person name="Melchiorsen J."/>
            <person name="Gram L."/>
            <person name="Overmann J."/>
            <person name="Freese H.M."/>
        </authorList>
    </citation>
    <scope>NUCLEOTIDE SEQUENCE [LARGE SCALE GENOMIC DNA]</scope>
    <source>
        <strain evidence="1 2">P13</strain>
    </source>
</reference>
<proteinExistence type="predicted"/>
<dbReference type="EMBL" id="CP010767">
    <property type="protein sequence ID" value="ATG43703.1"/>
    <property type="molecule type" value="Genomic_DNA"/>
</dbReference>
<dbReference type="RefSeq" id="WP_096871510.1">
    <property type="nucleotide sequence ID" value="NZ_CP010715.1"/>
</dbReference>
<sequence>MTKILQTRLPYNPLEERKLPGIQPLAPQDWLHFDEACAGQMAERERLLQQCRSQVLYCAPEAMPAASELLDAVLAQLYPDTADTHVVRPDGVEVTIDWEDPLGTLGRIAQQDFCILEKPEGAQEHVLTGAILCFPANWTLADKAGRPLIAIHEPVDSYDAGIAARVQRLFDGVQVGRPMWRFNALWYADATLHQPRRVSGDRPRPGAETAGYMRSERQTILRLPQSRAVVFSIHTSVLHRADVMAQWGASEPSP</sequence>
<gene>
    <name evidence="1" type="ORF">PhaeoP13_01767</name>
</gene>
<dbReference type="AlphaFoldDB" id="A0AAN1GRG9"/>
<evidence type="ECO:0000313" key="2">
    <source>
        <dbReference type="Proteomes" id="UP000218606"/>
    </source>
</evidence>
<organism evidence="1 2">
    <name type="scientific">Phaeobacter piscinae</name>
    <dbReference type="NCBI Taxonomy" id="1580596"/>
    <lineage>
        <taxon>Bacteria</taxon>
        <taxon>Pseudomonadati</taxon>
        <taxon>Pseudomonadota</taxon>
        <taxon>Alphaproteobacteria</taxon>
        <taxon>Rhodobacterales</taxon>
        <taxon>Roseobacteraceae</taxon>
        <taxon>Phaeobacter</taxon>
    </lineage>
</organism>
<dbReference type="Pfam" id="PF11927">
    <property type="entry name" value="HODM_asu-like"/>
    <property type="match status" value="1"/>
</dbReference>
<protein>
    <recommendedName>
        <fullName evidence="3">DUF3445 domain-containing protein</fullName>
    </recommendedName>
</protein>